<accession>A0AAN7K2B0</accession>
<dbReference type="PANTHER" id="PTHR46151">
    <property type="entry name" value="NEP1-INTERACTING PROTEIN-LIKE 2"/>
    <property type="match status" value="1"/>
</dbReference>
<keyword evidence="2" id="KW-0479">Metal-binding</keyword>
<gene>
    <name evidence="9" type="ORF">SAY87_006437</name>
</gene>
<keyword evidence="4" id="KW-0862">Zinc</keyword>
<evidence type="ECO:0000256" key="2">
    <source>
        <dbReference type="ARBA" id="ARBA00022723"/>
    </source>
</evidence>
<dbReference type="AlphaFoldDB" id="A0AAN7K2B0"/>
<feature type="domain" description="RING-type" evidence="8">
    <location>
        <begin position="257"/>
        <end position="299"/>
    </location>
</feature>
<evidence type="ECO:0000256" key="5">
    <source>
        <dbReference type="ARBA" id="ARBA00023136"/>
    </source>
</evidence>
<dbReference type="GO" id="GO:0008270">
    <property type="term" value="F:zinc ion binding"/>
    <property type="evidence" value="ECO:0007669"/>
    <property type="project" value="UniProtKB-KW"/>
</dbReference>
<dbReference type="InterPro" id="IPR001841">
    <property type="entry name" value="Znf_RING"/>
</dbReference>
<reference evidence="9 10" key="1">
    <citation type="journal article" date="2023" name="Hortic Res">
        <title>Pangenome of water caltrop reveals structural variations and asymmetric subgenome divergence after allopolyploidization.</title>
        <authorList>
            <person name="Zhang X."/>
            <person name="Chen Y."/>
            <person name="Wang L."/>
            <person name="Yuan Y."/>
            <person name="Fang M."/>
            <person name="Shi L."/>
            <person name="Lu R."/>
            <person name="Comes H.P."/>
            <person name="Ma Y."/>
            <person name="Chen Y."/>
            <person name="Huang G."/>
            <person name="Zhou Y."/>
            <person name="Zheng Z."/>
            <person name="Qiu Y."/>
        </authorList>
    </citation>
    <scope>NUCLEOTIDE SEQUENCE [LARGE SCALE GENOMIC DNA]</scope>
    <source>
        <tissue evidence="9">Roots</tissue>
    </source>
</reference>
<evidence type="ECO:0000313" key="9">
    <source>
        <dbReference type="EMBL" id="KAK4756310.1"/>
    </source>
</evidence>
<dbReference type="GO" id="GO:0016020">
    <property type="term" value="C:membrane"/>
    <property type="evidence" value="ECO:0007669"/>
    <property type="project" value="UniProtKB-SubCell"/>
</dbReference>
<evidence type="ECO:0000256" key="7">
    <source>
        <dbReference type="SAM" id="Phobius"/>
    </source>
</evidence>
<evidence type="ECO:0000256" key="1">
    <source>
        <dbReference type="ARBA" id="ARBA00004370"/>
    </source>
</evidence>
<dbReference type="Pfam" id="PF13639">
    <property type="entry name" value="zf-RING_2"/>
    <property type="match status" value="1"/>
</dbReference>
<keyword evidence="5 7" id="KW-0472">Membrane</keyword>
<feature type="transmembrane region" description="Helical" evidence="7">
    <location>
        <begin position="105"/>
        <end position="135"/>
    </location>
</feature>
<evidence type="ECO:0000256" key="6">
    <source>
        <dbReference type="PROSITE-ProRule" id="PRU00175"/>
    </source>
</evidence>
<organism evidence="9 10">
    <name type="scientific">Trapa incisa</name>
    <dbReference type="NCBI Taxonomy" id="236973"/>
    <lineage>
        <taxon>Eukaryota</taxon>
        <taxon>Viridiplantae</taxon>
        <taxon>Streptophyta</taxon>
        <taxon>Embryophyta</taxon>
        <taxon>Tracheophyta</taxon>
        <taxon>Spermatophyta</taxon>
        <taxon>Magnoliopsida</taxon>
        <taxon>eudicotyledons</taxon>
        <taxon>Gunneridae</taxon>
        <taxon>Pentapetalae</taxon>
        <taxon>rosids</taxon>
        <taxon>malvids</taxon>
        <taxon>Myrtales</taxon>
        <taxon>Lythraceae</taxon>
        <taxon>Trapa</taxon>
    </lineage>
</organism>
<protein>
    <recommendedName>
        <fullName evidence="8">RING-type domain-containing protein</fullName>
    </recommendedName>
</protein>
<comment type="subcellular location">
    <subcellularLocation>
        <location evidence="1">Membrane</location>
    </subcellularLocation>
</comment>
<dbReference type="PROSITE" id="PS50089">
    <property type="entry name" value="ZF_RING_2"/>
    <property type="match status" value="1"/>
</dbReference>
<evidence type="ECO:0000256" key="3">
    <source>
        <dbReference type="ARBA" id="ARBA00022771"/>
    </source>
</evidence>
<dbReference type="SUPFAM" id="SSF57850">
    <property type="entry name" value="RING/U-box"/>
    <property type="match status" value="1"/>
</dbReference>
<dbReference type="PANTHER" id="PTHR46151:SF18">
    <property type="entry name" value="NEP1-INTERACTING PROTEIN-LIKE 2"/>
    <property type="match status" value="1"/>
</dbReference>
<evidence type="ECO:0000313" key="10">
    <source>
        <dbReference type="Proteomes" id="UP001345219"/>
    </source>
</evidence>
<comment type="caution">
    <text evidence="9">The sequence shown here is derived from an EMBL/GenBank/DDBJ whole genome shotgun (WGS) entry which is preliminary data.</text>
</comment>
<evidence type="ECO:0000259" key="8">
    <source>
        <dbReference type="PROSITE" id="PS50089"/>
    </source>
</evidence>
<dbReference type="EMBL" id="JAXIOK010000013">
    <property type="protein sequence ID" value="KAK4756310.1"/>
    <property type="molecule type" value="Genomic_DNA"/>
</dbReference>
<evidence type="ECO:0000256" key="4">
    <source>
        <dbReference type="ARBA" id="ARBA00022833"/>
    </source>
</evidence>
<dbReference type="InterPro" id="IPR013083">
    <property type="entry name" value="Znf_RING/FYVE/PHD"/>
</dbReference>
<name>A0AAN7K2B0_9MYRT</name>
<dbReference type="Gene3D" id="3.30.40.10">
    <property type="entry name" value="Zinc/RING finger domain, C3HC4 (zinc finger)"/>
    <property type="match status" value="1"/>
</dbReference>
<keyword evidence="7" id="KW-0812">Transmembrane</keyword>
<keyword evidence="7" id="KW-1133">Transmembrane helix</keyword>
<keyword evidence="3 6" id="KW-0863">Zinc-finger</keyword>
<dbReference type="SMART" id="SM00184">
    <property type="entry name" value="RING"/>
    <property type="match status" value="1"/>
</dbReference>
<proteinExistence type="predicted"/>
<sequence>MISSGQRDFFLLQARTLICFTDRRRKVVPFFSFFVLLSSGNSSTLFRFPGENFMDAGPGCICPHYRAVGSSACGFCGGGFLPPESPVSDLRPFEVIRSFRAALRLAIAALVGAAVGLFAIGGALLGATAGALVGWASNRGIIRGSLLGAAAGTVLSLEIVEALQAYGSLEETDARGQSSVADLLQELIRARFVESHLEPPALLTSFSQQVSIETWAYSDTYDDVYDKFPRGLSGESLKKLPHQVIQETAAKQKDFCCSICLENIDAGETARRLPGCQHMFHLTCVDKWLVMQGSCPLCRQIVQV</sequence>
<keyword evidence="10" id="KW-1185">Reference proteome</keyword>
<dbReference type="Proteomes" id="UP001345219">
    <property type="component" value="Chromosome 6"/>
</dbReference>